<keyword evidence="2" id="KW-1185">Reference proteome</keyword>
<gene>
    <name evidence="1" type="ORF">G2W53_028865</name>
</gene>
<dbReference type="AlphaFoldDB" id="A0A834WD74"/>
<organism evidence="1 2">
    <name type="scientific">Senna tora</name>
    <dbReference type="NCBI Taxonomy" id="362788"/>
    <lineage>
        <taxon>Eukaryota</taxon>
        <taxon>Viridiplantae</taxon>
        <taxon>Streptophyta</taxon>
        <taxon>Embryophyta</taxon>
        <taxon>Tracheophyta</taxon>
        <taxon>Spermatophyta</taxon>
        <taxon>Magnoliopsida</taxon>
        <taxon>eudicotyledons</taxon>
        <taxon>Gunneridae</taxon>
        <taxon>Pentapetalae</taxon>
        <taxon>rosids</taxon>
        <taxon>fabids</taxon>
        <taxon>Fabales</taxon>
        <taxon>Fabaceae</taxon>
        <taxon>Caesalpinioideae</taxon>
        <taxon>Cassia clade</taxon>
        <taxon>Senna</taxon>
    </lineage>
</organism>
<evidence type="ECO:0000313" key="2">
    <source>
        <dbReference type="Proteomes" id="UP000634136"/>
    </source>
</evidence>
<dbReference type="Proteomes" id="UP000634136">
    <property type="component" value="Unassembled WGS sequence"/>
</dbReference>
<reference evidence="1" key="1">
    <citation type="submission" date="2020-09" db="EMBL/GenBank/DDBJ databases">
        <title>Genome-Enabled Discovery of Anthraquinone Biosynthesis in Senna tora.</title>
        <authorList>
            <person name="Kang S.-H."/>
            <person name="Pandey R.P."/>
            <person name="Lee C.-M."/>
            <person name="Sim J.-S."/>
            <person name="Jeong J.-T."/>
            <person name="Choi B.-S."/>
            <person name="Jung M."/>
            <person name="Ginzburg D."/>
            <person name="Zhao K."/>
            <person name="Won S.Y."/>
            <person name="Oh T.-J."/>
            <person name="Yu Y."/>
            <person name="Kim N.-H."/>
            <person name="Lee O.R."/>
            <person name="Lee T.-H."/>
            <person name="Bashyal P."/>
            <person name="Kim T.-S."/>
            <person name="Lee W.-H."/>
            <person name="Kawkins C."/>
            <person name="Kim C.-K."/>
            <person name="Kim J.S."/>
            <person name="Ahn B.O."/>
            <person name="Rhee S.Y."/>
            <person name="Sohng J.K."/>
        </authorList>
    </citation>
    <scope>NUCLEOTIDE SEQUENCE</scope>
    <source>
        <tissue evidence="1">Leaf</tissue>
    </source>
</reference>
<proteinExistence type="predicted"/>
<dbReference type="EMBL" id="JAAIUW010000009">
    <property type="protein sequence ID" value="KAF7814896.1"/>
    <property type="molecule type" value="Genomic_DNA"/>
</dbReference>
<accession>A0A834WD74</accession>
<evidence type="ECO:0000313" key="1">
    <source>
        <dbReference type="EMBL" id="KAF7814896.1"/>
    </source>
</evidence>
<protein>
    <submittedName>
        <fullName evidence="1">Uncharacterized protein</fullName>
    </submittedName>
</protein>
<comment type="caution">
    <text evidence="1">The sequence shown here is derived from an EMBL/GenBank/DDBJ whole genome shotgun (WGS) entry which is preliminary data.</text>
</comment>
<sequence>MEKVGMEIEEKRKRQAEFEFYFCIQCEL</sequence>
<name>A0A834WD74_9FABA</name>